<protein>
    <submittedName>
        <fullName evidence="3">Gliding motility protein</fullName>
    </submittedName>
</protein>
<evidence type="ECO:0000256" key="1">
    <source>
        <dbReference type="PROSITE-ProRule" id="PRU00339"/>
    </source>
</evidence>
<dbReference type="SUPFAM" id="SSF48452">
    <property type="entry name" value="TPR-like"/>
    <property type="match status" value="2"/>
</dbReference>
<feature type="region of interest" description="Disordered" evidence="2">
    <location>
        <begin position="529"/>
        <end position="551"/>
    </location>
</feature>
<evidence type="ECO:0000313" key="3">
    <source>
        <dbReference type="EMBL" id="GEP93973.1"/>
    </source>
</evidence>
<dbReference type="Proteomes" id="UP000321436">
    <property type="component" value="Unassembled WGS sequence"/>
</dbReference>
<feature type="region of interest" description="Disordered" evidence="2">
    <location>
        <begin position="465"/>
        <end position="496"/>
    </location>
</feature>
<feature type="compositionally biased region" description="Polar residues" evidence="2">
    <location>
        <begin position="1"/>
        <end position="10"/>
    </location>
</feature>
<dbReference type="InterPro" id="IPR019734">
    <property type="entry name" value="TPR_rpt"/>
</dbReference>
<dbReference type="Gene3D" id="1.25.40.10">
    <property type="entry name" value="Tetratricopeptide repeat domain"/>
    <property type="match status" value="3"/>
</dbReference>
<keyword evidence="1" id="KW-0802">TPR repeat</keyword>
<sequence>MAAYGQNQPATPKPAKVEDRRPPSEKMAEKRWTIKRKLVQNTVTRYNYYYHAKMKLEAVLKAINTQRQDNYNVFLPFYPFTIDKLNLDMNELDSVIDKASVAVQIHDPRGRWIDDSYLLVGKAYYYKGDMENATKTFQYINAAFAPKEKKEYNTVVGKSEDDRLSIATEEKHKTWFSRFRHKAARNDAFLWQARTFLEQKKHDEAQSLLNILEGDPNFPARLDGQLAELQAYRFYKQGMYAETIDPLREAIRKSRGNRDQKARMSFILGQLYASQNKLDSAIAAFRDVIAFKPDALMDFNARVQIARANVKASGGGLDQSLAALQKMLRRERFIPFRDAIYYNMAVISANERPDQALEYLHKALKVENPNMLQKTLTFKGIADIHYFRKEYLTAQQYYDSTAAIMGPEFEDAEIVNTRKEVLTEVAAKIALIRQEDSLQRIAALPPAERDSLLSRQAEALRIAKTMPEEKGKKGESSRYQPFSNNNNDPLAANRREEESGGQWYFYNAASKSTGFSEFRRRWGNRQLTDNWRRSQGAPIGQINDQPAPTEEAPVEDVAAAIERLPADSINTAVLAENLPLTPEKLAESRNKQMDAWFDLGKLYNDKLETTRDAISAYDTLLDRFPQNPRKAEVIYSLYVWHDKLNHTQQAARYKQIMLTQFAGTNYASILEHGALKDESAERKNAVSTLYDSAYIAYLTGRYDTVFTLKHQADSAFGYTSLQPRFDLLEAMTIIKTRSDEEGKAAIEAVIKKYPGEEAILAQATAIRDVLNNKQQIVDYLGNLEITKENTYVAKVDENVSIRYPWQRQQQQLPDSAAVAVNKPATDSAATAVNAPATDSANVAAAPPPPPPPPPTPYKLGDEKAAIPHFVVMYFNRVSKVLLDEAVAQFSKYNAEKHTADKVETSSFALTPTEIMVIFRLFPTEEKALNYFDEIVKAAPSAIVPRIKPTEYKFFIISRDNFILLNNTKDISGYRKFFDNNYITE</sequence>
<feature type="repeat" description="TPR" evidence="1">
    <location>
        <begin position="262"/>
        <end position="295"/>
    </location>
</feature>
<comment type="caution">
    <text evidence="3">The sequence shown here is derived from an EMBL/GenBank/DDBJ whole genome shotgun (WGS) entry which is preliminary data.</text>
</comment>
<evidence type="ECO:0000256" key="2">
    <source>
        <dbReference type="SAM" id="MobiDB-lite"/>
    </source>
</evidence>
<dbReference type="SMART" id="SM00028">
    <property type="entry name" value="TPR"/>
    <property type="match status" value="3"/>
</dbReference>
<feature type="compositionally biased region" description="Basic and acidic residues" evidence="2">
    <location>
        <begin position="15"/>
        <end position="28"/>
    </location>
</feature>
<dbReference type="InterPro" id="IPR011990">
    <property type="entry name" value="TPR-like_helical_dom_sf"/>
</dbReference>
<reference evidence="3 4" key="1">
    <citation type="submission" date="2019-07" db="EMBL/GenBank/DDBJ databases">
        <title>Whole genome shotgun sequence of Chitinophaga cymbidii NBRC 109752.</title>
        <authorList>
            <person name="Hosoyama A."/>
            <person name="Uohara A."/>
            <person name="Ohji S."/>
            <person name="Ichikawa N."/>
        </authorList>
    </citation>
    <scope>NUCLEOTIDE SEQUENCE [LARGE SCALE GENOMIC DNA]</scope>
    <source>
        <strain evidence="3 4">NBRC 109752</strain>
    </source>
</reference>
<dbReference type="Pfam" id="PF13174">
    <property type="entry name" value="TPR_6"/>
    <property type="match status" value="1"/>
</dbReference>
<gene>
    <name evidence="3" type="primary">sprE</name>
    <name evidence="3" type="ORF">CCY01nite_02330</name>
</gene>
<dbReference type="AlphaFoldDB" id="A0A512RE51"/>
<dbReference type="EMBL" id="BKAU01000001">
    <property type="protein sequence ID" value="GEP93973.1"/>
    <property type="molecule type" value="Genomic_DNA"/>
</dbReference>
<accession>A0A512RE51</accession>
<name>A0A512RE51_9BACT</name>
<feature type="region of interest" description="Disordered" evidence="2">
    <location>
        <begin position="1"/>
        <end position="28"/>
    </location>
</feature>
<dbReference type="PROSITE" id="PS50005">
    <property type="entry name" value="TPR"/>
    <property type="match status" value="1"/>
</dbReference>
<evidence type="ECO:0000313" key="4">
    <source>
        <dbReference type="Proteomes" id="UP000321436"/>
    </source>
</evidence>
<feature type="compositionally biased region" description="Polar residues" evidence="2">
    <location>
        <begin position="477"/>
        <end position="488"/>
    </location>
</feature>
<organism evidence="3 4">
    <name type="scientific">Chitinophaga cymbidii</name>
    <dbReference type="NCBI Taxonomy" id="1096750"/>
    <lineage>
        <taxon>Bacteria</taxon>
        <taxon>Pseudomonadati</taxon>
        <taxon>Bacteroidota</taxon>
        <taxon>Chitinophagia</taxon>
        <taxon>Chitinophagales</taxon>
        <taxon>Chitinophagaceae</taxon>
        <taxon>Chitinophaga</taxon>
    </lineage>
</organism>
<keyword evidence="4" id="KW-1185">Reference proteome</keyword>
<proteinExistence type="predicted"/>
<feature type="compositionally biased region" description="Basic and acidic residues" evidence="2">
    <location>
        <begin position="466"/>
        <end position="476"/>
    </location>
</feature>
<dbReference type="Pfam" id="PF13432">
    <property type="entry name" value="TPR_16"/>
    <property type="match status" value="1"/>
</dbReference>